<comment type="similarity">
    <text evidence="2">Belongs to the gluconeogenesis factor family.</text>
</comment>
<dbReference type="EMBL" id="MGIR01000002">
    <property type="protein sequence ID" value="OGM91477.1"/>
    <property type="molecule type" value="Genomic_DNA"/>
</dbReference>
<dbReference type="PANTHER" id="PTHR30135:SF3">
    <property type="entry name" value="GLUCONEOGENESIS FACTOR-RELATED"/>
    <property type="match status" value="1"/>
</dbReference>
<name>A0A1F8DS72_9BACT</name>
<keyword evidence="1 2" id="KW-0963">Cytoplasm</keyword>
<evidence type="ECO:0000256" key="1">
    <source>
        <dbReference type="ARBA" id="ARBA00022490"/>
    </source>
</evidence>
<sequence>MINSGKKIVVIGGGTGVFTVLSGLKNYFKNLTAVVTMADDGGSTGILREEFGILPPGDVRRALIALSNSDNKILSELFNYRFHEGSGLRGHNFGNLMLTALERITGNFQEAVQQSGKILSVEGRVVPVTLGNIRLVAELDDGAVISGETNIDIPKHDGRLKIKKVWLSPQADLNIVARDAILKADAVIIGPGDLYTSLIPNLLVRGMKDALRKSRGKVIYFVNVMTKFGETNGFRASDFYEKIESYVGEGTIDYVVVNNKKPRPERLRPYVMEKAEFVEIDRESGAWKGGKPMLVASDLMRSRGMIRHDSEKIAKMIRKLL</sequence>
<comment type="caution">
    <text evidence="3">The sequence shown here is derived from an EMBL/GenBank/DDBJ whole genome shotgun (WGS) entry which is preliminary data.</text>
</comment>
<dbReference type="SUPFAM" id="SSF142338">
    <property type="entry name" value="CofD-like"/>
    <property type="match status" value="1"/>
</dbReference>
<dbReference type="AlphaFoldDB" id="A0A1F8DS72"/>
<comment type="function">
    <text evidence="2">Required for morphogenesis under gluconeogenic growth conditions.</text>
</comment>
<dbReference type="GO" id="GO:0008360">
    <property type="term" value="P:regulation of cell shape"/>
    <property type="evidence" value="ECO:0007669"/>
    <property type="project" value="UniProtKB-UniRule"/>
</dbReference>
<dbReference type="InterPro" id="IPR002882">
    <property type="entry name" value="CofD"/>
</dbReference>
<dbReference type="InterPro" id="IPR038136">
    <property type="entry name" value="CofD-like_dom_sf"/>
</dbReference>
<dbReference type="CDD" id="cd07187">
    <property type="entry name" value="YvcK_like"/>
    <property type="match status" value="1"/>
</dbReference>
<protein>
    <recommendedName>
        <fullName evidence="2">Putative gluconeogenesis factor</fullName>
    </recommendedName>
</protein>
<evidence type="ECO:0000313" key="4">
    <source>
        <dbReference type="Proteomes" id="UP000178946"/>
    </source>
</evidence>
<dbReference type="STRING" id="1802557.A3A20_02830"/>
<dbReference type="Gene3D" id="3.40.50.10680">
    <property type="entry name" value="CofD-like domains"/>
    <property type="match status" value="1"/>
</dbReference>
<organism evidence="3 4">
    <name type="scientific">Candidatus Wolfebacteria bacterium RIFCSPLOWO2_01_FULL_45_19</name>
    <dbReference type="NCBI Taxonomy" id="1802557"/>
    <lineage>
        <taxon>Bacteria</taxon>
        <taxon>Candidatus Wolfeibacteriota</taxon>
    </lineage>
</organism>
<dbReference type="GO" id="GO:0043743">
    <property type="term" value="F:LPPG:FO 2-phospho-L-lactate transferase activity"/>
    <property type="evidence" value="ECO:0007669"/>
    <property type="project" value="InterPro"/>
</dbReference>
<dbReference type="Pfam" id="PF01933">
    <property type="entry name" value="CofD"/>
    <property type="match status" value="1"/>
</dbReference>
<gene>
    <name evidence="3" type="ORF">A3A20_02830</name>
</gene>
<dbReference type="HAMAP" id="MF_00973">
    <property type="entry name" value="Gluconeogen_factor"/>
    <property type="match status" value="1"/>
</dbReference>
<dbReference type="NCBIfam" id="TIGR01826">
    <property type="entry name" value="CofD_related"/>
    <property type="match status" value="1"/>
</dbReference>
<comment type="subcellular location">
    <subcellularLocation>
        <location evidence="2">Cytoplasm</location>
    </subcellularLocation>
</comment>
<evidence type="ECO:0000313" key="3">
    <source>
        <dbReference type="EMBL" id="OGM91477.1"/>
    </source>
</evidence>
<proteinExistence type="inferred from homology"/>
<reference evidence="3 4" key="1">
    <citation type="journal article" date="2016" name="Nat. Commun.">
        <title>Thousands of microbial genomes shed light on interconnected biogeochemical processes in an aquifer system.</title>
        <authorList>
            <person name="Anantharaman K."/>
            <person name="Brown C.T."/>
            <person name="Hug L.A."/>
            <person name="Sharon I."/>
            <person name="Castelle C.J."/>
            <person name="Probst A.J."/>
            <person name="Thomas B.C."/>
            <person name="Singh A."/>
            <person name="Wilkins M.J."/>
            <person name="Karaoz U."/>
            <person name="Brodie E.L."/>
            <person name="Williams K.H."/>
            <person name="Hubbard S.S."/>
            <person name="Banfield J.F."/>
        </authorList>
    </citation>
    <scope>NUCLEOTIDE SEQUENCE [LARGE SCALE GENOMIC DNA]</scope>
</reference>
<dbReference type="Proteomes" id="UP000178946">
    <property type="component" value="Unassembled WGS sequence"/>
</dbReference>
<dbReference type="InterPro" id="IPR010119">
    <property type="entry name" value="Gluconeogen_factor"/>
</dbReference>
<accession>A0A1F8DS72</accession>
<evidence type="ECO:0000256" key="2">
    <source>
        <dbReference type="HAMAP-Rule" id="MF_00973"/>
    </source>
</evidence>
<dbReference type="PANTHER" id="PTHR30135">
    <property type="entry name" value="UNCHARACTERIZED PROTEIN YVCK-RELATED"/>
    <property type="match status" value="1"/>
</dbReference>
<dbReference type="GO" id="GO:0005737">
    <property type="term" value="C:cytoplasm"/>
    <property type="evidence" value="ECO:0007669"/>
    <property type="project" value="UniProtKB-SubCell"/>
</dbReference>